<reference evidence="1" key="1">
    <citation type="submission" date="2022-07" db="EMBL/GenBank/DDBJ databases">
        <title>Phylogenomic reconstructions and comparative analyses of Kickxellomycotina fungi.</title>
        <authorList>
            <person name="Reynolds N.K."/>
            <person name="Stajich J.E."/>
            <person name="Barry K."/>
            <person name="Grigoriev I.V."/>
            <person name="Crous P."/>
            <person name="Smith M.E."/>
        </authorList>
    </citation>
    <scope>NUCLEOTIDE SEQUENCE</scope>
    <source>
        <strain evidence="1">NRRL 5244</strain>
    </source>
</reference>
<organism evidence="1 2">
    <name type="scientific">Linderina macrospora</name>
    <dbReference type="NCBI Taxonomy" id="4868"/>
    <lineage>
        <taxon>Eukaryota</taxon>
        <taxon>Fungi</taxon>
        <taxon>Fungi incertae sedis</taxon>
        <taxon>Zoopagomycota</taxon>
        <taxon>Kickxellomycotina</taxon>
        <taxon>Kickxellomycetes</taxon>
        <taxon>Kickxellales</taxon>
        <taxon>Kickxellaceae</taxon>
        <taxon>Linderina</taxon>
    </lineage>
</organism>
<evidence type="ECO:0000313" key="2">
    <source>
        <dbReference type="Proteomes" id="UP001150603"/>
    </source>
</evidence>
<keyword evidence="2" id="KW-1185">Reference proteome</keyword>
<gene>
    <name evidence="1" type="ORF">FBU59_002001</name>
</gene>
<name>A0ACC1JCK8_9FUNG</name>
<comment type="caution">
    <text evidence="1">The sequence shown here is derived from an EMBL/GenBank/DDBJ whole genome shotgun (WGS) entry which is preliminary data.</text>
</comment>
<accession>A0ACC1JCK8</accession>
<dbReference type="EMBL" id="JANBPW010001031">
    <property type="protein sequence ID" value="KAJ1946543.1"/>
    <property type="molecule type" value="Genomic_DNA"/>
</dbReference>
<sequence length="279" mass="31648">MIETLCTWKSVVDDALHEIFDPLHLPGVGKYWHVMLASYLVFYMIKLGSRPVSQMVLPRIYGQFDAKTKQDWDVAVTALIHTVFDSVVIGWYLFEGSLATDRMDGYNETFEFLLAVMQGYYIWDLVICVTSYSVYGLPYLIHAGLGVLGLLILTSRQLQFYAIPYLLPEVSSVFLNIRHLLKYAGKSGSLAYKVNFAVFTVAFVVIRLGYEAYYSYVLAVDVYNGDVGNVYKPFAMYFTALGVTLTCLNVMWFREVLVAAYYTLAKSPKSKTAESKKTQ</sequence>
<evidence type="ECO:0000313" key="1">
    <source>
        <dbReference type="EMBL" id="KAJ1946543.1"/>
    </source>
</evidence>
<proteinExistence type="predicted"/>
<protein>
    <submittedName>
        <fullName evidence="1">Uncharacterized protein</fullName>
    </submittedName>
</protein>
<dbReference type="Proteomes" id="UP001150603">
    <property type="component" value="Unassembled WGS sequence"/>
</dbReference>